<dbReference type="Proteomes" id="UP000428260">
    <property type="component" value="Chromosome"/>
</dbReference>
<dbReference type="Pfam" id="PF01809">
    <property type="entry name" value="YidD"/>
    <property type="match status" value="1"/>
</dbReference>
<dbReference type="InterPro" id="IPR002696">
    <property type="entry name" value="Membr_insert_effic_factor_YidD"/>
</dbReference>
<reference evidence="1 2" key="1">
    <citation type="submission" date="2019-11" db="EMBL/GenBank/DDBJ databases">
        <authorList>
            <person name="Zheng R.K."/>
            <person name="Sun C.M."/>
        </authorList>
    </citation>
    <scope>NUCLEOTIDE SEQUENCE [LARGE SCALE GENOMIC DNA]</scope>
    <source>
        <strain evidence="1 2">WC007</strain>
    </source>
</reference>
<proteinExistence type="predicted"/>
<evidence type="ECO:0000313" key="1">
    <source>
        <dbReference type="EMBL" id="QGY44951.1"/>
    </source>
</evidence>
<name>A0A6I6JRB7_9BACT</name>
<protein>
    <submittedName>
        <fullName evidence="1">Membrane protein insertion efficiency factor YidD</fullName>
    </submittedName>
</protein>
<dbReference type="EMBL" id="CP046401">
    <property type="protein sequence ID" value="QGY44951.1"/>
    <property type="molecule type" value="Genomic_DNA"/>
</dbReference>
<dbReference type="PANTHER" id="PTHR33383">
    <property type="entry name" value="MEMBRANE PROTEIN INSERTION EFFICIENCY FACTOR-RELATED"/>
    <property type="match status" value="1"/>
</dbReference>
<dbReference type="SMART" id="SM01234">
    <property type="entry name" value="Haemolytic"/>
    <property type="match status" value="1"/>
</dbReference>
<gene>
    <name evidence="1" type="primary">yidD</name>
    <name evidence="1" type="ORF">GM418_15115</name>
</gene>
<dbReference type="KEGG" id="mcos:GM418_15115"/>
<accession>A0A6I6JRB7</accession>
<dbReference type="AlphaFoldDB" id="A0A6I6JRB7"/>
<evidence type="ECO:0000313" key="2">
    <source>
        <dbReference type="Proteomes" id="UP000428260"/>
    </source>
</evidence>
<keyword evidence="2" id="KW-1185">Reference proteome</keyword>
<dbReference type="PANTHER" id="PTHR33383:SF1">
    <property type="entry name" value="MEMBRANE PROTEIN INSERTION EFFICIENCY FACTOR-RELATED"/>
    <property type="match status" value="1"/>
</dbReference>
<dbReference type="NCBIfam" id="TIGR00278">
    <property type="entry name" value="membrane protein insertion efficiency factor YidD"/>
    <property type="match status" value="1"/>
</dbReference>
<organism evidence="1 2">
    <name type="scientific">Maribellus comscasis</name>
    <dbReference type="NCBI Taxonomy" id="2681766"/>
    <lineage>
        <taxon>Bacteria</taxon>
        <taxon>Pseudomonadati</taxon>
        <taxon>Bacteroidota</taxon>
        <taxon>Bacteroidia</taxon>
        <taxon>Marinilabiliales</taxon>
        <taxon>Prolixibacteraceae</taxon>
        <taxon>Maribellus</taxon>
    </lineage>
</organism>
<dbReference type="RefSeq" id="WP_158867748.1">
    <property type="nucleotide sequence ID" value="NZ_CP046401.1"/>
</dbReference>
<sequence length="149" mass="17122">MTRSTIMNWNMSKVGNILILLLFVFLLLAGKLNAQNNDPYGFKNLEGLFEAGEHVIPKYSSTGDKQKNELEFILATGFNTYKAFFSSQDNPSCVFYPSCSVYSVEAFQQKGLLLGTLYTFDRLSRCHRLVKANEYIYNPEKQRFYDPLN</sequence>